<feature type="region of interest" description="Disordered" evidence="1">
    <location>
        <begin position="1"/>
        <end position="28"/>
    </location>
</feature>
<dbReference type="PANTHER" id="PTHR37166:SF1">
    <property type="entry name" value="PROTEIN FLAG"/>
    <property type="match status" value="1"/>
</dbReference>
<keyword evidence="2" id="KW-0282">Flagellum</keyword>
<evidence type="ECO:0000313" key="2">
    <source>
        <dbReference type="EMBL" id="XCC57302.1"/>
    </source>
</evidence>
<evidence type="ECO:0000256" key="1">
    <source>
        <dbReference type="SAM" id="MobiDB-lite"/>
    </source>
</evidence>
<sequence length="131" mass="13960">MSTVNVSNSATSSGAMQSGGAVPQPVVQQPVRTDAEVVALVANTVIKPSNIDATSQPSREVVAKAAADIQQFVQSMGRNLSFSVDEISGYHVVRVVNPSTGELVRQLPSEELLKIARDFERLNNVLVSQRA</sequence>
<feature type="compositionally biased region" description="Low complexity" evidence="1">
    <location>
        <begin position="1"/>
        <end position="15"/>
    </location>
</feature>
<dbReference type="InterPro" id="IPR005186">
    <property type="entry name" value="FlaG"/>
</dbReference>
<reference evidence="2" key="1">
    <citation type="submission" date="2022-06" db="EMBL/GenBank/DDBJ databases">
        <title>New Polynucleobacter species.</title>
        <authorList>
            <person name="Hahn M.W."/>
        </authorList>
    </citation>
    <scope>NUCLEOTIDE SEQUENCE</scope>
    <source>
        <strain evidence="2">UK-FUSCHL-C3</strain>
    </source>
</reference>
<protein>
    <submittedName>
        <fullName evidence="2">Flagellar protein FlaG</fullName>
    </submittedName>
</protein>
<dbReference type="Gene3D" id="3.30.160.170">
    <property type="entry name" value="FlaG-like"/>
    <property type="match status" value="1"/>
</dbReference>
<proteinExistence type="predicted"/>
<accession>A0AAU8A230</accession>
<dbReference type="RefSeq" id="WP_353438332.1">
    <property type="nucleotide sequence ID" value="NZ_CP099959.1"/>
</dbReference>
<dbReference type="EMBL" id="CP099959">
    <property type="protein sequence ID" value="XCC57302.1"/>
    <property type="molecule type" value="Genomic_DNA"/>
</dbReference>
<name>A0AAU8A230_9BURK</name>
<organism evidence="2">
    <name type="scientific">Polynucleobacter sp. UK-FUSCHL-C3</name>
    <dbReference type="NCBI Taxonomy" id="2955208"/>
    <lineage>
        <taxon>Bacteria</taxon>
        <taxon>Pseudomonadati</taxon>
        <taxon>Pseudomonadota</taxon>
        <taxon>Betaproteobacteria</taxon>
        <taxon>Burkholderiales</taxon>
        <taxon>Burkholderiaceae</taxon>
        <taxon>Polynucleobacter</taxon>
    </lineage>
</organism>
<dbReference type="InterPro" id="IPR035924">
    <property type="entry name" value="FlaG-like_sf"/>
</dbReference>
<keyword evidence="2" id="KW-0969">Cilium</keyword>
<gene>
    <name evidence="2" type="ORF">NKE59_07335</name>
</gene>
<dbReference type="Pfam" id="PF03646">
    <property type="entry name" value="FlaG"/>
    <property type="match status" value="1"/>
</dbReference>
<dbReference type="SUPFAM" id="SSF160214">
    <property type="entry name" value="FlaG-like"/>
    <property type="match status" value="1"/>
</dbReference>
<keyword evidence="2" id="KW-0966">Cell projection</keyword>
<dbReference type="PANTHER" id="PTHR37166">
    <property type="entry name" value="PROTEIN FLAG"/>
    <property type="match status" value="1"/>
</dbReference>
<dbReference type="AlphaFoldDB" id="A0AAU8A230"/>